<accession>A0A2P9APM4</accession>
<evidence type="ECO:0000256" key="1">
    <source>
        <dbReference type="SAM" id="MobiDB-lite"/>
    </source>
</evidence>
<evidence type="ECO:0000313" key="2">
    <source>
        <dbReference type="EMBL" id="SJM33110.1"/>
    </source>
</evidence>
<sequence length="79" mass="8434">MRQGRLKNRIGWNFAVCLVNSKQRQLPTLSAETMNVLLGAVSGQSACGAGDNDSGHSTCKARCRGLTPSRPSSTHFATQ</sequence>
<reference evidence="3" key="1">
    <citation type="submission" date="2016-12" db="EMBL/GenBank/DDBJ databases">
        <authorList>
            <person name="Brunel B."/>
        </authorList>
    </citation>
    <scope>NUCLEOTIDE SEQUENCE [LARGE SCALE GENOMIC DNA]</scope>
</reference>
<evidence type="ECO:0000313" key="3">
    <source>
        <dbReference type="Proteomes" id="UP000245698"/>
    </source>
</evidence>
<name>A0A2P9APM4_9HYPH</name>
<gene>
    <name evidence="2" type="ORF">BQ8482_340006</name>
</gene>
<dbReference type="AlphaFoldDB" id="A0A2P9APM4"/>
<dbReference type="EMBL" id="FUIG01000042">
    <property type="protein sequence ID" value="SJM33110.1"/>
    <property type="molecule type" value="Genomic_DNA"/>
</dbReference>
<keyword evidence="3" id="KW-1185">Reference proteome</keyword>
<proteinExistence type="predicted"/>
<dbReference type="Proteomes" id="UP000245698">
    <property type="component" value="Unassembled WGS sequence"/>
</dbReference>
<feature type="compositionally biased region" description="Polar residues" evidence="1">
    <location>
        <begin position="69"/>
        <end position="79"/>
    </location>
</feature>
<feature type="region of interest" description="Disordered" evidence="1">
    <location>
        <begin position="48"/>
        <end position="79"/>
    </location>
</feature>
<organism evidence="2 3">
    <name type="scientific">Mesorhizobium delmotii</name>
    <dbReference type="NCBI Taxonomy" id="1631247"/>
    <lineage>
        <taxon>Bacteria</taxon>
        <taxon>Pseudomonadati</taxon>
        <taxon>Pseudomonadota</taxon>
        <taxon>Alphaproteobacteria</taxon>
        <taxon>Hyphomicrobiales</taxon>
        <taxon>Phyllobacteriaceae</taxon>
        <taxon>Mesorhizobium</taxon>
    </lineage>
</organism>
<protein>
    <submittedName>
        <fullName evidence="2">Uncharacterized protein</fullName>
    </submittedName>
</protein>